<dbReference type="OrthoDB" id="9792035at2"/>
<reference evidence="1 2" key="1">
    <citation type="submission" date="2015-09" db="EMBL/GenBank/DDBJ databases">
        <authorList>
            <consortium name="Pathogen Informatics"/>
        </authorList>
    </citation>
    <scope>NUCLEOTIDE SEQUENCE [LARGE SCALE GENOMIC DNA]</scope>
    <source>
        <strain evidence="1 2">2789STDY5608891</strain>
    </source>
</reference>
<dbReference type="Gene3D" id="1.10.10.60">
    <property type="entry name" value="Homeodomain-like"/>
    <property type="match status" value="1"/>
</dbReference>
<evidence type="ECO:0000313" key="1">
    <source>
        <dbReference type="EMBL" id="CUM95769.1"/>
    </source>
</evidence>
<dbReference type="Proteomes" id="UP000095492">
    <property type="component" value="Unassembled WGS sequence"/>
</dbReference>
<evidence type="ECO:0008006" key="3">
    <source>
        <dbReference type="Google" id="ProtNLM"/>
    </source>
</evidence>
<protein>
    <recommendedName>
        <fullName evidence="3">RNA polymerase subunit sigma-70</fullName>
    </recommendedName>
</protein>
<dbReference type="STRING" id="39490.ERS852448_01230"/>
<evidence type="ECO:0000313" key="2">
    <source>
        <dbReference type="Proteomes" id="UP000095492"/>
    </source>
</evidence>
<sequence>MTDTQAKQINEMRMKGMGYKAIGMAIGLSRDIVRNYCKRHNLAGYATVVSKNMKLMVDGKEVCHFCGNPITQPKTGRPRRFCCEKCRREWWKAHPEAVRKSEKASYTLVCEQCGKPFISYGNKNRKYCGRECYFRHRFLAEEDMEDAVSEL</sequence>
<proteinExistence type="predicted"/>
<gene>
    <name evidence="1" type="ORF">ERS852448_01230</name>
</gene>
<dbReference type="AlphaFoldDB" id="A0A173T162"/>
<dbReference type="RefSeq" id="WP_055289989.1">
    <property type="nucleotide sequence ID" value="NZ_CP173382.1"/>
</dbReference>
<dbReference type="GeneID" id="97390816"/>
<organism evidence="1 2">
    <name type="scientific">Eubacterium ramulus</name>
    <dbReference type="NCBI Taxonomy" id="39490"/>
    <lineage>
        <taxon>Bacteria</taxon>
        <taxon>Bacillati</taxon>
        <taxon>Bacillota</taxon>
        <taxon>Clostridia</taxon>
        <taxon>Eubacteriales</taxon>
        <taxon>Eubacteriaceae</taxon>
        <taxon>Eubacterium</taxon>
    </lineage>
</organism>
<dbReference type="EMBL" id="CYYA01000007">
    <property type="protein sequence ID" value="CUM95769.1"/>
    <property type="molecule type" value="Genomic_DNA"/>
</dbReference>
<accession>A0A173T162</accession>
<name>A0A173T162_EUBRA</name>